<dbReference type="PANTHER" id="PTHR36842:SF1">
    <property type="entry name" value="PROTEIN TOLB"/>
    <property type="match status" value="1"/>
</dbReference>
<dbReference type="EMBL" id="BAAAVV010000018">
    <property type="protein sequence ID" value="GAA3183931.1"/>
    <property type="molecule type" value="Genomic_DNA"/>
</dbReference>
<dbReference type="Gene3D" id="2.120.10.30">
    <property type="entry name" value="TolB, C-terminal domain"/>
    <property type="match status" value="1"/>
</dbReference>
<sequence length="518" mass="53313">MSAAVVIGLAMPVGVAGAESPTSVEALATEPVAVPGGTGAGNQTDPHLDGGLLVFTASDSSSSEIRYLDLADGSAGAIPDAGHRDSLPDVSGDLIVFRRIYTDANSATRPILVFDVTTPDAGAQEVAPASGERRTFPSIGGTTVAFMQFVDSSSVHTEVCVADVTDLAAPAVCLTSDSTMFNRDPAVSPDGSTVTWAKCDPTGTGCDIYVVQRRADGTWGVPVQLTDSTGEEFLPDTDGTVVTYASNAAGDFDVWFENVDGTSERQLVLPDAPGSIETHPNISGGSILFERELPGSTNADLYLYRTATRELLRVTETAEDETLNAISLSPSGELYVAWAQSDGLAFGDNDIHAARAQLDDGSSEPPALTLPADITVDATGPDGAAVTYVVTGSEGATVTCVPASGTTFPIGTTSVQCTAVDGHGATAAGAFGVTVRGAREQLADLLVAVAGLGPGRSLEAKIRAAVAWLPDRALPLACEPLRAFVNEVRAQSGKRIPADLAAEFIADATRIRAVLACR</sequence>
<feature type="signal peptide" evidence="1">
    <location>
        <begin position="1"/>
        <end position="18"/>
    </location>
</feature>
<proteinExistence type="predicted"/>
<reference evidence="3" key="1">
    <citation type="journal article" date="2019" name="Int. J. Syst. Evol. Microbiol.">
        <title>The Global Catalogue of Microorganisms (GCM) 10K type strain sequencing project: providing services to taxonomists for standard genome sequencing and annotation.</title>
        <authorList>
            <consortium name="The Broad Institute Genomics Platform"/>
            <consortium name="The Broad Institute Genome Sequencing Center for Infectious Disease"/>
            <person name="Wu L."/>
            <person name="Ma J."/>
        </authorList>
    </citation>
    <scope>NUCLEOTIDE SEQUENCE [LARGE SCALE GENOMIC DNA]</scope>
    <source>
        <strain evidence="3">JCM 15614</strain>
    </source>
</reference>
<organism evidence="2 3">
    <name type="scientific">Blastococcus jejuensis</name>
    <dbReference type="NCBI Taxonomy" id="351224"/>
    <lineage>
        <taxon>Bacteria</taxon>
        <taxon>Bacillati</taxon>
        <taxon>Actinomycetota</taxon>
        <taxon>Actinomycetes</taxon>
        <taxon>Geodermatophilales</taxon>
        <taxon>Geodermatophilaceae</taxon>
        <taxon>Blastococcus</taxon>
    </lineage>
</organism>
<evidence type="ECO:0000313" key="3">
    <source>
        <dbReference type="Proteomes" id="UP001499924"/>
    </source>
</evidence>
<evidence type="ECO:0008006" key="4">
    <source>
        <dbReference type="Google" id="ProtNLM"/>
    </source>
</evidence>
<name>A0ABP6PNU6_9ACTN</name>
<protein>
    <recommendedName>
        <fullName evidence="4">WD40-like Beta Propeller Repeat</fullName>
    </recommendedName>
</protein>
<accession>A0ABP6PNU6</accession>
<dbReference type="RefSeq" id="WP_344691158.1">
    <property type="nucleotide sequence ID" value="NZ_BAAAVV010000018.1"/>
</dbReference>
<comment type="caution">
    <text evidence="2">The sequence shown here is derived from an EMBL/GenBank/DDBJ whole genome shotgun (WGS) entry which is preliminary data.</text>
</comment>
<gene>
    <name evidence="2" type="ORF">GCM10010531_42730</name>
</gene>
<dbReference type="InterPro" id="IPR011042">
    <property type="entry name" value="6-blade_b-propeller_TolB-like"/>
</dbReference>
<evidence type="ECO:0000313" key="2">
    <source>
        <dbReference type="EMBL" id="GAA3183931.1"/>
    </source>
</evidence>
<feature type="chain" id="PRO_5047515775" description="WD40-like Beta Propeller Repeat" evidence="1">
    <location>
        <begin position="19"/>
        <end position="518"/>
    </location>
</feature>
<keyword evidence="3" id="KW-1185">Reference proteome</keyword>
<dbReference type="PANTHER" id="PTHR36842">
    <property type="entry name" value="PROTEIN TOLB HOMOLOG"/>
    <property type="match status" value="1"/>
</dbReference>
<evidence type="ECO:0000256" key="1">
    <source>
        <dbReference type="SAM" id="SignalP"/>
    </source>
</evidence>
<dbReference type="Proteomes" id="UP001499924">
    <property type="component" value="Unassembled WGS sequence"/>
</dbReference>
<keyword evidence="1" id="KW-0732">Signal</keyword>
<dbReference type="SUPFAM" id="SSF69304">
    <property type="entry name" value="Tricorn protease N-terminal domain"/>
    <property type="match status" value="1"/>
</dbReference>